<dbReference type="AlphaFoldDB" id="A0A917GPW8"/>
<evidence type="ECO:0000313" key="2">
    <source>
        <dbReference type="Proteomes" id="UP000625976"/>
    </source>
</evidence>
<proteinExistence type="predicted"/>
<gene>
    <name evidence="1" type="ORF">GCM10010976_25230</name>
</gene>
<organism evidence="1 2">
    <name type="scientific">Bizionia arctica</name>
    <dbReference type="NCBI Taxonomy" id="1495645"/>
    <lineage>
        <taxon>Bacteria</taxon>
        <taxon>Pseudomonadati</taxon>
        <taxon>Bacteroidota</taxon>
        <taxon>Flavobacteriia</taxon>
        <taxon>Flavobacteriales</taxon>
        <taxon>Flavobacteriaceae</taxon>
        <taxon>Bizionia</taxon>
    </lineage>
</organism>
<protein>
    <submittedName>
        <fullName evidence="1">Uncharacterized protein</fullName>
    </submittedName>
</protein>
<reference evidence="1" key="1">
    <citation type="journal article" date="2014" name="Int. J. Syst. Evol. Microbiol.">
        <title>Complete genome sequence of Corynebacterium casei LMG S-19264T (=DSM 44701T), isolated from a smear-ripened cheese.</title>
        <authorList>
            <consortium name="US DOE Joint Genome Institute (JGI-PGF)"/>
            <person name="Walter F."/>
            <person name="Albersmeier A."/>
            <person name="Kalinowski J."/>
            <person name="Ruckert C."/>
        </authorList>
    </citation>
    <scope>NUCLEOTIDE SEQUENCE</scope>
    <source>
        <strain evidence="1">CGMCC 1.12751</strain>
    </source>
</reference>
<comment type="caution">
    <text evidence="1">The sequence shown here is derived from an EMBL/GenBank/DDBJ whole genome shotgun (WGS) entry which is preliminary data.</text>
</comment>
<dbReference type="RefSeq" id="WP_188465425.1">
    <property type="nucleotide sequence ID" value="NZ_BMFQ01000003.1"/>
</dbReference>
<sequence>MAKYKSLFKVRGSIDDVSFFKTEDGYSIRSKSSLDKDRVKNDPAFQRTRENNMEFGNSASSGKALRHACLDLVSNAKDRKLASRLTQVMTQVKNEDLTSVRGQRTPAVGILTPLGRLPLKGFNFNRRSVLSEVLLTDFSLDIVTGTVVINSFVPNQKLRVPEGATHVEFSAGFLNLDLATGVKDFQLSNIENIPINGTAIVVTLIPAAPAAGTGQSFYLLKVAYFQEINGLQYPLKNGVYNALQIIEVL</sequence>
<accession>A0A917GPW8</accession>
<name>A0A917GPW8_9FLAO</name>
<reference evidence="1" key="2">
    <citation type="submission" date="2020-09" db="EMBL/GenBank/DDBJ databases">
        <authorList>
            <person name="Sun Q."/>
            <person name="Zhou Y."/>
        </authorList>
    </citation>
    <scope>NUCLEOTIDE SEQUENCE</scope>
    <source>
        <strain evidence="1">CGMCC 1.12751</strain>
    </source>
</reference>
<dbReference type="EMBL" id="BMFQ01000003">
    <property type="protein sequence ID" value="GGG53119.1"/>
    <property type="molecule type" value="Genomic_DNA"/>
</dbReference>
<keyword evidence="2" id="KW-1185">Reference proteome</keyword>
<evidence type="ECO:0000313" key="1">
    <source>
        <dbReference type="EMBL" id="GGG53119.1"/>
    </source>
</evidence>
<dbReference type="Proteomes" id="UP000625976">
    <property type="component" value="Unassembled WGS sequence"/>
</dbReference>